<keyword evidence="4" id="KW-1185">Reference proteome</keyword>
<evidence type="ECO:0000256" key="1">
    <source>
        <dbReference type="SAM" id="MobiDB-lite"/>
    </source>
</evidence>
<dbReference type="GO" id="GO:0016192">
    <property type="term" value="P:vesicle-mediated transport"/>
    <property type="evidence" value="ECO:0007669"/>
    <property type="project" value="TreeGrafter"/>
</dbReference>
<dbReference type="VEuPathDB" id="FungiDB:LELG_02575"/>
<accession>A5DYY8</accession>
<dbReference type="Pfam" id="PF12273">
    <property type="entry name" value="RCR"/>
    <property type="match status" value="1"/>
</dbReference>
<dbReference type="EMBL" id="CH981526">
    <property type="protein sequence ID" value="EDK44396.1"/>
    <property type="molecule type" value="Genomic_DNA"/>
</dbReference>
<feature type="transmembrane region" description="Helical" evidence="2">
    <location>
        <begin position="47"/>
        <end position="65"/>
    </location>
</feature>
<evidence type="ECO:0000256" key="2">
    <source>
        <dbReference type="SAM" id="Phobius"/>
    </source>
</evidence>
<dbReference type="HOGENOM" id="CLU_078289_1_1_1"/>
<dbReference type="eggNOG" id="ENOG502S2K8">
    <property type="taxonomic scope" value="Eukaryota"/>
</dbReference>
<sequence length="309" mass="33898">MPQISKIHHSDPVYVISTATKRSSTSISLFRRDWGDGYWETSNSARWAFFAIFIVLIIIIVLGTIRVNQKRAKHGVQPIYGTRWMTPPSYRQSQTAYDQPDHVRDPDLPSSYVPTYTATANENDYDMGFYDSKGVFHRNPNAKSGLNMGHGGIVQQPDEVYARDGGASGTNRVTDESTGATYLSSSFNANHQTSSTNTGTNNNNNNNNNNYNAHSDDDLGDISRPTGPPPGRTSTSISLSNGANNRNIAAYTPTEERTSTGVDLDSDTSFQRPSGPPPPQEQQQEPLQSSVSSSSKNNDVLEKTVDVKN</sequence>
<dbReference type="PANTHER" id="PTHR28187:SF1">
    <property type="entry name" value="PROTEIN RCR1-RELATED"/>
    <property type="match status" value="1"/>
</dbReference>
<gene>
    <name evidence="3" type="ORF">LELG_02575</name>
</gene>
<feature type="compositionally biased region" description="Low complexity" evidence="1">
    <location>
        <begin position="281"/>
        <end position="295"/>
    </location>
</feature>
<feature type="compositionally biased region" description="Low complexity" evidence="1">
    <location>
        <begin position="196"/>
        <end position="212"/>
    </location>
</feature>
<feature type="region of interest" description="Disordered" evidence="1">
    <location>
        <begin position="187"/>
        <end position="309"/>
    </location>
</feature>
<proteinExistence type="predicted"/>
<organism evidence="3 4">
    <name type="scientific">Lodderomyces elongisporus (strain ATCC 11503 / CBS 2605 / JCM 1781 / NBRC 1676 / NRRL YB-4239)</name>
    <name type="common">Yeast</name>
    <name type="synonym">Saccharomyces elongisporus</name>
    <dbReference type="NCBI Taxonomy" id="379508"/>
    <lineage>
        <taxon>Eukaryota</taxon>
        <taxon>Fungi</taxon>
        <taxon>Dikarya</taxon>
        <taxon>Ascomycota</taxon>
        <taxon>Saccharomycotina</taxon>
        <taxon>Pichiomycetes</taxon>
        <taxon>Debaryomycetaceae</taxon>
        <taxon>Candida/Lodderomyces clade</taxon>
        <taxon>Lodderomyces</taxon>
    </lineage>
</organism>
<keyword evidence="2" id="KW-0812">Transmembrane</keyword>
<feature type="region of interest" description="Disordered" evidence="1">
    <location>
        <begin position="90"/>
        <end position="110"/>
    </location>
</feature>
<keyword evidence="2" id="KW-0472">Membrane</keyword>
<reference evidence="3 4" key="1">
    <citation type="journal article" date="2009" name="Nature">
        <title>Evolution of pathogenicity and sexual reproduction in eight Candida genomes.</title>
        <authorList>
            <person name="Butler G."/>
            <person name="Rasmussen M.D."/>
            <person name="Lin M.F."/>
            <person name="Santos M.A."/>
            <person name="Sakthikumar S."/>
            <person name="Munro C.A."/>
            <person name="Rheinbay E."/>
            <person name="Grabherr M."/>
            <person name="Forche A."/>
            <person name="Reedy J.L."/>
            <person name="Agrafioti I."/>
            <person name="Arnaud M.B."/>
            <person name="Bates S."/>
            <person name="Brown A.J."/>
            <person name="Brunke S."/>
            <person name="Costanzo M.C."/>
            <person name="Fitzpatrick D.A."/>
            <person name="de Groot P.W."/>
            <person name="Harris D."/>
            <person name="Hoyer L.L."/>
            <person name="Hube B."/>
            <person name="Klis F.M."/>
            <person name="Kodira C."/>
            <person name="Lennard N."/>
            <person name="Logue M.E."/>
            <person name="Martin R."/>
            <person name="Neiman A.M."/>
            <person name="Nikolaou E."/>
            <person name="Quail M.A."/>
            <person name="Quinn J."/>
            <person name="Santos M.C."/>
            <person name="Schmitzberger F.F."/>
            <person name="Sherlock G."/>
            <person name="Shah P."/>
            <person name="Silverstein K.A."/>
            <person name="Skrzypek M.S."/>
            <person name="Soll D."/>
            <person name="Staggs R."/>
            <person name="Stansfield I."/>
            <person name="Stumpf M.P."/>
            <person name="Sudbery P.E."/>
            <person name="Srikantha T."/>
            <person name="Zeng Q."/>
            <person name="Berman J."/>
            <person name="Berriman M."/>
            <person name="Heitman J."/>
            <person name="Gow N.A."/>
            <person name="Lorenz M.C."/>
            <person name="Birren B.W."/>
            <person name="Kellis M."/>
            <person name="Cuomo C.A."/>
        </authorList>
    </citation>
    <scope>NUCLEOTIDE SEQUENCE [LARGE SCALE GENOMIC DNA]</scope>
    <source>
        <strain evidence="4">ATCC 11503 / BCRC 21390 / CBS 2605 / JCM 1781 / NBRC 1676 / NRRL YB-4239</strain>
    </source>
</reference>
<name>A5DYY8_LODEL</name>
<dbReference type="KEGG" id="lel:PVL30_003404"/>
<protein>
    <recommendedName>
        <fullName evidence="5">Protein RCR2</fullName>
    </recommendedName>
</protein>
<dbReference type="InterPro" id="IPR020999">
    <property type="entry name" value="Chitin_synth_reg_RCR"/>
</dbReference>
<keyword evidence="2" id="KW-1133">Transmembrane helix</keyword>
<dbReference type="InParanoid" id="A5DYY8"/>
<dbReference type="OrthoDB" id="4088875at2759"/>
<dbReference type="Proteomes" id="UP000001996">
    <property type="component" value="Unassembled WGS sequence"/>
</dbReference>
<dbReference type="GeneID" id="5233075"/>
<dbReference type="AlphaFoldDB" id="A5DYY8"/>
<evidence type="ECO:0008006" key="5">
    <source>
        <dbReference type="Google" id="ProtNLM"/>
    </source>
</evidence>
<dbReference type="PANTHER" id="PTHR28187">
    <property type="entry name" value="PROTEIN RCR1-RELATED"/>
    <property type="match status" value="1"/>
</dbReference>
<feature type="compositionally biased region" description="Basic and acidic residues" evidence="1">
    <location>
        <begin position="299"/>
        <end position="309"/>
    </location>
</feature>
<evidence type="ECO:0000313" key="4">
    <source>
        <dbReference type="Proteomes" id="UP000001996"/>
    </source>
</evidence>
<evidence type="ECO:0000313" key="3">
    <source>
        <dbReference type="EMBL" id="EDK44396.1"/>
    </source>
</evidence>